<evidence type="ECO:0000313" key="3">
    <source>
        <dbReference type="Proteomes" id="UP000800035"/>
    </source>
</evidence>
<protein>
    <recommendedName>
        <fullName evidence="1">Heterokaryon incompatibility domain-containing protein</fullName>
    </recommendedName>
</protein>
<gene>
    <name evidence="2" type="ORF">CC80DRAFT_85546</name>
</gene>
<evidence type="ECO:0000313" key="2">
    <source>
        <dbReference type="EMBL" id="KAF1955475.1"/>
    </source>
</evidence>
<dbReference type="Proteomes" id="UP000800035">
    <property type="component" value="Unassembled WGS sequence"/>
</dbReference>
<reference evidence="2" key="1">
    <citation type="journal article" date="2020" name="Stud. Mycol.">
        <title>101 Dothideomycetes genomes: a test case for predicting lifestyles and emergence of pathogens.</title>
        <authorList>
            <person name="Haridas S."/>
            <person name="Albert R."/>
            <person name="Binder M."/>
            <person name="Bloem J."/>
            <person name="Labutti K."/>
            <person name="Salamov A."/>
            <person name="Andreopoulos B."/>
            <person name="Baker S."/>
            <person name="Barry K."/>
            <person name="Bills G."/>
            <person name="Bluhm B."/>
            <person name="Cannon C."/>
            <person name="Castanera R."/>
            <person name="Culley D."/>
            <person name="Daum C."/>
            <person name="Ezra D."/>
            <person name="Gonzalez J."/>
            <person name="Henrissat B."/>
            <person name="Kuo A."/>
            <person name="Liang C."/>
            <person name="Lipzen A."/>
            <person name="Lutzoni F."/>
            <person name="Magnuson J."/>
            <person name="Mondo S."/>
            <person name="Nolan M."/>
            <person name="Ohm R."/>
            <person name="Pangilinan J."/>
            <person name="Park H.-J."/>
            <person name="Ramirez L."/>
            <person name="Alfaro M."/>
            <person name="Sun H."/>
            <person name="Tritt A."/>
            <person name="Yoshinaga Y."/>
            <person name="Zwiers L.-H."/>
            <person name="Turgeon B."/>
            <person name="Goodwin S."/>
            <person name="Spatafora J."/>
            <person name="Crous P."/>
            <person name="Grigoriev I."/>
        </authorList>
    </citation>
    <scope>NUCLEOTIDE SEQUENCE</scope>
    <source>
        <strain evidence="2">CBS 675.92</strain>
    </source>
</reference>
<dbReference type="InterPro" id="IPR010730">
    <property type="entry name" value="HET"/>
</dbReference>
<dbReference type="PANTHER" id="PTHR24148">
    <property type="entry name" value="ANKYRIN REPEAT DOMAIN-CONTAINING PROTEIN 39 HOMOLOG-RELATED"/>
    <property type="match status" value="1"/>
</dbReference>
<sequence length="649" mass="73996">MSSASFQYSPFSTESSIRLLRFKEPLATSAEESDSIEIELFEADISNPPPFNAISYAWGQYLADSTITCNGQSFLVTGNVASILRNLRRRDPSGALWIDSICINQLSIPERNTQVPKMRNIYREAEKVWVWLGEGTFEVDAAFDFLLEVKVILEGLEFLPGEERDLWNRKYLWMAALKQPWEAFDAKIVKTRDINDAMDTNFIVDLLNLSWFHRTVQELVLARNPILLNGSQSLSWPWFDITICAVQIFEDVAGPTIHSTSNPAFFTEHINYYKELGATIKHGKASWDQRYLISKPLKLLRAKLSSDAKDKVYGLYGIYAQMRLAQLPSVDYNKSVQSLYRDMTCFAIQRDESLDILYETDLPQVIDKLPSWVPDWSNANYRCSILHLGYCAAKRSEPRYSIDGSRLSVPGLVIDEIASFASSTSICTPNFRRGYKARQDPKEHLSAIIELIRTLQNWAGECSANGQGIGEFLDMMNQFHVLWNFPTRKINPTRECQREWTAILLANGPNTKAGLQDIHGIVQNKPEFAVIRDDYVRLCGCSADVEKWPEELRIRAYLKAYNPAVARFQHDVALYTYHRTLFTTNNGYIGIGPRWMKAGDLVALISGMTLPFVIRRNGENYTLVGPAYIEGIMSGHLWEDEKLKTMVFV</sequence>
<proteinExistence type="predicted"/>
<accession>A0A6A5TS34</accession>
<organism evidence="2 3">
    <name type="scientific">Byssothecium circinans</name>
    <dbReference type="NCBI Taxonomy" id="147558"/>
    <lineage>
        <taxon>Eukaryota</taxon>
        <taxon>Fungi</taxon>
        <taxon>Dikarya</taxon>
        <taxon>Ascomycota</taxon>
        <taxon>Pezizomycotina</taxon>
        <taxon>Dothideomycetes</taxon>
        <taxon>Pleosporomycetidae</taxon>
        <taxon>Pleosporales</taxon>
        <taxon>Massarineae</taxon>
        <taxon>Massarinaceae</taxon>
        <taxon>Byssothecium</taxon>
    </lineage>
</organism>
<dbReference type="InterPro" id="IPR052895">
    <property type="entry name" value="HetReg/Transcr_Mod"/>
</dbReference>
<dbReference type="EMBL" id="ML976994">
    <property type="protein sequence ID" value="KAF1955475.1"/>
    <property type="molecule type" value="Genomic_DNA"/>
</dbReference>
<dbReference type="AlphaFoldDB" id="A0A6A5TS34"/>
<name>A0A6A5TS34_9PLEO</name>
<dbReference type="OrthoDB" id="194358at2759"/>
<dbReference type="Pfam" id="PF26639">
    <property type="entry name" value="Het-6_barrel"/>
    <property type="match status" value="1"/>
</dbReference>
<feature type="domain" description="Heterokaryon incompatibility" evidence="1">
    <location>
        <begin position="51"/>
        <end position="139"/>
    </location>
</feature>
<keyword evidence="3" id="KW-1185">Reference proteome</keyword>
<evidence type="ECO:0000259" key="1">
    <source>
        <dbReference type="Pfam" id="PF06985"/>
    </source>
</evidence>
<dbReference type="PANTHER" id="PTHR24148:SF79">
    <property type="entry name" value="HETEROKARYON INCOMPATIBILITY DOMAIN-CONTAINING PROTEIN"/>
    <property type="match status" value="1"/>
</dbReference>
<dbReference type="Pfam" id="PF06985">
    <property type="entry name" value="HET"/>
    <property type="match status" value="1"/>
</dbReference>